<dbReference type="InterPro" id="IPR002293">
    <property type="entry name" value="AA/rel_permease1"/>
</dbReference>
<evidence type="ECO:0000256" key="4">
    <source>
        <dbReference type="ARBA" id="ARBA00022989"/>
    </source>
</evidence>
<dbReference type="Gene3D" id="1.20.1740.10">
    <property type="entry name" value="Amino acid/polyamine transporter I"/>
    <property type="match status" value="1"/>
</dbReference>
<dbReference type="PANTHER" id="PTHR42770:SF13">
    <property type="entry name" value="L-METHIONINE_BRANCHED-CHAIN AMINO ACID EXPORTER YJEH"/>
    <property type="match status" value="1"/>
</dbReference>
<keyword evidence="5 6" id="KW-0472">Membrane</keyword>
<evidence type="ECO:0000256" key="6">
    <source>
        <dbReference type="SAM" id="Phobius"/>
    </source>
</evidence>
<name>V6J050_9BACL</name>
<organism evidence="7 8">
    <name type="scientific">Sporolactobacillus laevolacticus DSM 442</name>
    <dbReference type="NCBI Taxonomy" id="1395513"/>
    <lineage>
        <taxon>Bacteria</taxon>
        <taxon>Bacillati</taxon>
        <taxon>Bacillota</taxon>
        <taxon>Bacilli</taxon>
        <taxon>Bacillales</taxon>
        <taxon>Sporolactobacillaceae</taxon>
        <taxon>Sporolactobacillus</taxon>
    </lineage>
</organism>
<dbReference type="PATRIC" id="fig|1395513.3.peg.8"/>
<feature type="transmembrane region" description="Helical" evidence="6">
    <location>
        <begin position="262"/>
        <end position="288"/>
    </location>
</feature>
<keyword evidence="4 6" id="KW-1133">Transmembrane helix</keyword>
<feature type="transmembrane region" description="Helical" evidence="6">
    <location>
        <begin position="221"/>
        <end position="241"/>
    </location>
</feature>
<dbReference type="InterPro" id="IPR050367">
    <property type="entry name" value="APC_superfamily"/>
</dbReference>
<gene>
    <name evidence="7" type="ORF">P343_00040</name>
</gene>
<dbReference type="PIRSF" id="PIRSF006060">
    <property type="entry name" value="AA_transporter"/>
    <property type="match status" value="1"/>
</dbReference>
<protein>
    <submittedName>
        <fullName evidence="7">Amino acid permease</fullName>
    </submittedName>
</protein>
<feature type="transmembrane region" description="Helical" evidence="6">
    <location>
        <begin position="124"/>
        <end position="142"/>
    </location>
</feature>
<evidence type="ECO:0000256" key="5">
    <source>
        <dbReference type="ARBA" id="ARBA00023136"/>
    </source>
</evidence>
<dbReference type="Proteomes" id="UP000018296">
    <property type="component" value="Unassembled WGS sequence"/>
</dbReference>
<evidence type="ECO:0000313" key="7">
    <source>
        <dbReference type="EMBL" id="EST13248.1"/>
    </source>
</evidence>
<dbReference type="Pfam" id="PF13520">
    <property type="entry name" value="AA_permease_2"/>
    <property type="match status" value="1"/>
</dbReference>
<feature type="transmembrane region" description="Helical" evidence="6">
    <location>
        <begin position="15"/>
        <end position="34"/>
    </location>
</feature>
<feature type="transmembrane region" description="Helical" evidence="6">
    <location>
        <begin position="351"/>
        <end position="368"/>
    </location>
</feature>
<dbReference type="GO" id="GO:0022857">
    <property type="term" value="F:transmembrane transporter activity"/>
    <property type="evidence" value="ECO:0007669"/>
    <property type="project" value="InterPro"/>
</dbReference>
<keyword evidence="8" id="KW-1185">Reference proteome</keyword>
<dbReference type="AlphaFoldDB" id="V6J050"/>
<dbReference type="EMBL" id="AWTC01000001">
    <property type="protein sequence ID" value="EST13248.1"/>
    <property type="molecule type" value="Genomic_DNA"/>
</dbReference>
<evidence type="ECO:0000256" key="1">
    <source>
        <dbReference type="ARBA" id="ARBA00004651"/>
    </source>
</evidence>
<reference evidence="7 8" key="1">
    <citation type="journal article" date="2013" name="Genome Announc.">
        <title>Genome Sequence of Sporolactobacillus laevolacticus DSM442, an Efficient Polymer-Grade D-Lactate Producer from Agricultural Waste Cottonseed as a Nitrogen Source.</title>
        <authorList>
            <person name="Wang H."/>
            <person name="Wang L."/>
            <person name="Ju J."/>
            <person name="Yu B."/>
            <person name="Ma Y."/>
        </authorList>
    </citation>
    <scope>NUCLEOTIDE SEQUENCE [LARGE SCALE GENOMIC DNA]</scope>
    <source>
        <strain evidence="7 8">DSM 442</strain>
    </source>
</reference>
<comment type="caution">
    <text evidence="7">The sequence shown here is derived from an EMBL/GenBank/DDBJ whole genome shotgun (WGS) entry which is preliminary data.</text>
</comment>
<feature type="transmembrane region" description="Helical" evidence="6">
    <location>
        <begin position="88"/>
        <end position="112"/>
    </location>
</feature>
<evidence type="ECO:0000313" key="8">
    <source>
        <dbReference type="Proteomes" id="UP000018296"/>
    </source>
</evidence>
<dbReference type="RefSeq" id="WP_023508339.1">
    <property type="nucleotide sequence ID" value="NZ_AWTC01000001.1"/>
</dbReference>
<feature type="transmembrane region" description="Helical" evidence="6">
    <location>
        <begin position="183"/>
        <end position="201"/>
    </location>
</feature>
<comment type="subcellular location">
    <subcellularLocation>
        <location evidence="1">Cell membrane</location>
        <topology evidence="1">Multi-pass membrane protein</topology>
    </subcellularLocation>
</comment>
<feature type="transmembrane region" description="Helical" evidence="6">
    <location>
        <begin position="374"/>
        <end position="407"/>
    </location>
</feature>
<feature type="transmembrane region" description="Helical" evidence="6">
    <location>
        <begin position="148"/>
        <end position="171"/>
    </location>
</feature>
<keyword evidence="2" id="KW-1003">Cell membrane</keyword>
<accession>V6J050</accession>
<evidence type="ECO:0000256" key="2">
    <source>
        <dbReference type="ARBA" id="ARBA00022475"/>
    </source>
</evidence>
<feature type="transmembrane region" description="Helical" evidence="6">
    <location>
        <begin position="46"/>
        <end position="68"/>
    </location>
</feature>
<proteinExistence type="predicted"/>
<sequence>MKNVVKPTIRLPQAIALYIGAVLGAGILIIPGMAAQIAGPASLVDWALLMLLAFPLSMCMAYLARSYPNSGGVSYFVTKAFGEKMGHLIGWFFLMSVPIGAPVAAITGAGYLSASLGLTENMRILIACLILLLALSLNYIGMSVAGKVQVAVVCGILAILIAAIIGAVPNVKAANFEPFMTHGALGIGAASTILFWCFIGWEAVSHLSEEFVHPEKDVTQATLISAALIGILYFLSAAAVIGTNSYKMSAQAALVVVAEHAFGRIGAILIGVSALLICLATVVAYIGAASRLALSLSNNGHAPRWFGKVSDKYQTPSGGLTFLSLCFIIIMSLYGMHAVNLGTLIQLPNATFLLTYLGGCAAGVKLFRKDKKPFITSLISLVTTSIMFLFVGWAIIYPAAIALFVFLGKPMKVGRQSIISKR</sequence>
<dbReference type="STRING" id="1395513.P343_00040"/>
<evidence type="ECO:0000256" key="3">
    <source>
        <dbReference type="ARBA" id="ARBA00022692"/>
    </source>
</evidence>
<dbReference type="OrthoDB" id="178667at2"/>
<dbReference type="PANTHER" id="PTHR42770">
    <property type="entry name" value="AMINO ACID TRANSPORTER-RELATED"/>
    <property type="match status" value="1"/>
</dbReference>
<dbReference type="GO" id="GO:0005886">
    <property type="term" value="C:plasma membrane"/>
    <property type="evidence" value="ECO:0007669"/>
    <property type="project" value="UniProtKB-SubCell"/>
</dbReference>
<dbReference type="eggNOG" id="COG0531">
    <property type="taxonomic scope" value="Bacteria"/>
</dbReference>
<feature type="transmembrane region" description="Helical" evidence="6">
    <location>
        <begin position="320"/>
        <end position="339"/>
    </location>
</feature>
<keyword evidence="3 6" id="KW-0812">Transmembrane</keyword>